<dbReference type="PANTHER" id="PTHR10257">
    <property type="entry name" value="SERINE/THREONINE PROTEIN PHOSPHATASE 2A PP2A REGULATORY SUBUNIT B"/>
    <property type="match status" value="1"/>
</dbReference>
<dbReference type="InterPro" id="IPR016024">
    <property type="entry name" value="ARM-type_fold"/>
</dbReference>
<reference evidence="2 3" key="1">
    <citation type="journal article" date="2018" name="MBio">
        <title>Comparative Genomics Reveals the Core Gene Toolbox for the Fungus-Insect Symbiosis.</title>
        <authorList>
            <person name="Wang Y."/>
            <person name="Stata M."/>
            <person name="Wang W."/>
            <person name="Stajich J.E."/>
            <person name="White M.M."/>
            <person name="Moncalvo J.M."/>
        </authorList>
    </citation>
    <scope>NUCLEOTIDE SEQUENCE [LARGE SCALE GENOMIC DNA]</scope>
    <source>
        <strain evidence="2 3">AUS-126-30</strain>
    </source>
</reference>
<dbReference type="Pfam" id="PF01603">
    <property type="entry name" value="B56"/>
    <property type="match status" value="1"/>
</dbReference>
<dbReference type="Proteomes" id="UP000245591">
    <property type="component" value="Unassembled WGS sequence"/>
</dbReference>
<dbReference type="InterPro" id="IPR035979">
    <property type="entry name" value="RBD_domain_sf"/>
</dbReference>
<name>A0A2U1JE65_SMIAN</name>
<protein>
    <submittedName>
        <fullName evidence="2">Uncharacterized protein</fullName>
    </submittedName>
</protein>
<dbReference type="AlphaFoldDB" id="A0A2U1JE65"/>
<accession>A0A2U1JE65</accession>
<evidence type="ECO:0000313" key="2">
    <source>
        <dbReference type="EMBL" id="PWA03325.1"/>
    </source>
</evidence>
<organism evidence="2 3">
    <name type="scientific">Smittium angustum</name>
    <dbReference type="NCBI Taxonomy" id="133377"/>
    <lineage>
        <taxon>Eukaryota</taxon>
        <taxon>Fungi</taxon>
        <taxon>Fungi incertae sedis</taxon>
        <taxon>Zoopagomycota</taxon>
        <taxon>Kickxellomycotina</taxon>
        <taxon>Harpellomycetes</taxon>
        <taxon>Harpellales</taxon>
        <taxon>Legeriomycetaceae</taxon>
        <taxon>Smittium</taxon>
    </lineage>
</organism>
<dbReference type="GO" id="GO:0000159">
    <property type="term" value="C:protein phosphatase type 2A complex"/>
    <property type="evidence" value="ECO:0007669"/>
    <property type="project" value="InterPro"/>
</dbReference>
<dbReference type="GO" id="GO:0019888">
    <property type="term" value="F:protein phosphatase regulator activity"/>
    <property type="evidence" value="ECO:0007669"/>
    <property type="project" value="InterPro"/>
</dbReference>
<feature type="region of interest" description="Disordered" evidence="1">
    <location>
        <begin position="744"/>
        <end position="766"/>
    </location>
</feature>
<dbReference type="EMBL" id="MBFU01000021">
    <property type="protein sequence ID" value="PWA03325.1"/>
    <property type="molecule type" value="Genomic_DNA"/>
</dbReference>
<feature type="region of interest" description="Disordered" evidence="1">
    <location>
        <begin position="314"/>
        <end position="348"/>
    </location>
</feature>
<sequence>MNKTKPLPQENPLPPDKFISRDTKSLKEPIITSQIDHATLAPGPEIMSPTELQTHDSGEFLRKAINDSYIKSKHNVPQVDEVQSIRSLRRPRSSRFNVPDKREFRIFPLIEDSRNSEGDMIKLFSKKVDQCSIVFDFSNPNSNLKAKDAKRTTLEELVEYISKYPLPRSETAYRQILNMVGSNIFRNLAPQNGLHGEPFDPEEDEPSMEPACCHWNASIHQHAYAVFKFFMLSDEQLFDNIINQLRNSHRKGLVERENRKEKWTRLYNKVKSENPGVVDGKPVILVDEATEQVDVNAVDQLELIIEHVLSEQVGDENSSRYTSQSPNSMNINPIPTPSEPGGSGAMNSSQSVPFYDSYNEFGMNTQYSLGGHQALVTEPNNMYYESGNSQWQSHGRASENYGYSNPFQKTPDSLNYLWTNTDEQYPQTLPYYQTQQPNVGLPFVQTNNFNSAISIPMPSLPSQMENQSNPLDAQGSYSLEDNGSFLRRFSSLNMGYSQERNKWTQESINKKYPPEKTLELYEFPPEFETADLNQALEKFQHNKSSRGGYRIKWLNDTRALVVFRKPEIIPVVVSELSLNPLVKCRVYQFQESDLQDFNRKIDTEPKAKEPINDHIPLALNIDLEAIQKRYRSDVSVELSNFSHPLETSDLMEILSPYRKNGHIIRIKWFNKNRAIAWFSDPSLASQAVQELQDSMLLKAKPYTLVSADIKYFTQDVKISPLDIIESKNRPFFYNPNGASVARRNTISGVSHGPPGYTRRPRFQSQK</sequence>
<feature type="compositionally biased region" description="Polar residues" evidence="1">
    <location>
        <begin position="315"/>
        <end position="333"/>
    </location>
</feature>
<dbReference type="PANTHER" id="PTHR10257:SF3">
    <property type="entry name" value="SERINE_THREONINE-PROTEIN PHOSPHATASE 2A 56 KDA REGULATORY SUBUNIT GAMMA ISOFORM"/>
    <property type="match status" value="1"/>
</dbReference>
<dbReference type="SUPFAM" id="SSF48371">
    <property type="entry name" value="ARM repeat"/>
    <property type="match status" value="1"/>
</dbReference>
<dbReference type="InterPro" id="IPR002554">
    <property type="entry name" value="PP2A_B56"/>
</dbReference>
<dbReference type="InterPro" id="IPR011989">
    <property type="entry name" value="ARM-like"/>
</dbReference>
<feature type="region of interest" description="Disordered" evidence="1">
    <location>
        <begin position="1"/>
        <end position="25"/>
    </location>
</feature>
<dbReference type="GO" id="GO:0007165">
    <property type="term" value="P:signal transduction"/>
    <property type="evidence" value="ECO:0007669"/>
    <property type="project" value="InterPro"/>
</dbReference>
<evidence type="ECO:0000256" key="1">
    <source>
        <dbReference type="SAM" id="MobiDB-lite"/>
    </source>
</evidence>
<evidence type="ECO:0000313" key="3">
    <source>
        <dbReference type="Proteomes" id="UP000245591"/>
    </source>
</evidence>
<dbReference type="GO" id="GO:0003676">
    <property type="term" value="F:nucleic acid binding"/>
    <property type="evidence" value="ECO:0007669"/>
    <property type="project" value="InterPro"/>
</dbReference>
<dbReference type="SUPFAM" id="SSF54928">
    <property type="entry name" value="RNA-binding domain, RBD"/>
    <property type="match status" value="1"/>
</dbReference>
<proteinExistence type="predicted"/>
<dbReference type="InterPro" id="IPR012677">
    <property type="entry name" value="Nucleotide-bd_a/b_plait_sf"/>
</dbReference>
<gene>
    <name evidence="2" type="ORF">BB558_000506</name>
</gene>
<comment type="caution">
    <text evidence="2">The sequence shown here is derived from an EMBL/GenBank/DDBJ whole genome shotgun (WGS) entry which is preliminary data.</text>
</comment>
<keyword evidence="3" id="KW-1185">Reference proteome</keyword>
<dbReference type="Gene3D" id="1.25.10.10">
    <property type="entry name" value="Leucine-rich Repeat Variant"/>
    <property type="match status" value="2"/>
</dbReference>
<dbReference type="Gene3D" id="3.30.70.330">
    <property type="match status" value="2"/>
</dbReference>